<evidence type="ECO:0000256" key="1">
    <source>
        <dbReference type="SAM" id="MobiDB-lite"/>
    </source>
</evidence>
<dbReference type="AlphaFoldDB" id="A0A2I0I5Q1"/>
<dbReference type="EMBL" id="PGOL01003884">
    <property type="protein sequence ID" value="PKI39133.1"/>
    <property type="molecule type" value="Genomic_DNA"/>
</dbReference>
<dbReference type="Proteomes" id="UP000233551">
    <property type="component" value="Unassembled WGS sequence"/>
</dbReference>
<keyword evidence="3" id="KW-1185">Reference proteome</keyword>
<organism evidence="2 3">
    <name type="scientific">Punica granatum</name>
    <name type="common">Pomegranate</name>
    <dbReference type="NCBI Taxonomy" id="22663"/>
    <lineage>
        <taxon>Eukaryota</taxon>
        <taxon>Viridiplantae</taxon>
        <taxon>Streptophyta</taxon>
        <taxon>Embryophyta</taxon>
        <taxon>Tracheophyta</taxon>
        <taxon>Spermatophyta</taxon>
        <taxon>Magnoliopsida</taxon>
        <taxon>eudicotyledons</taxon>
        <taxon>Gunneridae</taxon>
        <taxon>Pentapetalae</taxon>
        <taxon>rosids</taxon>
        <taxon>malvids</taxon>
        <taxon>Myrtales</taxon>
        <taxon>Lythraceae</taxon>
        <taxon>Punica</taxon>
    </lineage>
</organism>
<protein>
    <submittedName>
        <fullName evidence="2">Uncharacterized protein</fullName>
    </submittedName>
</protein>
<accession>A0A2I0I5Q1</accession>
<sequence>RFAKTGKCLTPVGETSSDWADGPSVDDPTDELAAKPRGVVSLGGDTAFDVEELKWCKRPHGKTLKLSTLVLHLPILTSFAASSPCPLVLLHRDLMHAPPPVHHASHPPRSSCPYASYPLDMCQSGRTPSLPPTSRSATIFGQSTSDLPGFDPHARAALASHRDHVFL</sequence>
<reference evidence="2 3" key="1">
    <citation type="submission" date="2017-11" db="EMBL/GenBank/DDBJ databases">
        <title>De-novo sequencing of pomegranate (Punica granatum L.) genome.</title>
        <authorList>
            <person name="Akparov Z."/>
            <person name="Amiraslanov A."/>
            <person name="Hajiyeva S."/>
            <person name="Abbasov M."/>
            <person name="Kaur K."/>
            <person name="Hamwieh A."/>
            <person name="Solovyev V."/>
            <person name="Salamov A."/>
            <person name="Braich B."/>
            <person name="Kosarev P."/>
            <person name="Mahmoud A."/>
            <person name="Hajiyev E."/>
            <person name="Babayeva S."/>
            <person name="Izzatullayeva V."/>
            <person name="Mammadov A."/>
            <person name="Mammadov A."/>
            <person name="Sharifova S."/>
            <person name="Ojaghi J."/>
            <person name="Eynullazada K."/>
            <person name="Bayramov B."/>
            <person name="Abdulazimova A."/>
            <person name="Shahmuradov I."/>
        </authorList>
    </citation>
    <scope>NUCLEOTIDE SEQUENCE [LARGE SCALE GENOMIC DNA]</scope>
    <source>
        <strain evidence="3">cv. AG2017</strain>
        <tissue evidence="2">Leaf</tissue>
    </source>
</reference>
<comment type="caution">
    <text evidence="2">The sequence shown here is derived from an EMBL/GenBank/DDBJ whole genome shotgun (WGS) entry which is preliminary data.</text>
</comment>
<evidence type="ECO:0000313" key="3">
    <source>
        <dbReference type="Proteomes" id="UP000233551"/>
    </source>
</evidence>
<evidence type="ECO:0000313" key="2">
    <source>
        <dbReference type="EMBL" id="PKI39133.1"/>
    </source>
</evidence>
<feature type="non-terminal residue" evidence="2">
    <location>
        <position position="1"/>
    </location>
</feature>
<gene>
    <name evidence="2" type="ORF">CRG98_040470</name>
</gene>
<feature type="region of interest" description="Disordered" evidence="1">
    <location>
        <begin position="1"/>
        <end position="32"/>
    </location>
</feature>
<proteinExistence type="predicted"/>
<name>A0A2I0I5Q1_PUNGR</name>